<name>E6TUW9_EVAC2</name>
<dbReference type="OrthoDB" id="1675670at2"/>
<dbReference type="Pfam" id="PF11553">
    <property type="entry name" value="DUF3231"/>
    <property type="match status" value="2"/>
</dbReference>
<evidence type="ECO:0008006" key="3">
    <source>
        <dbReference type="Google" id="ProtNLM"/>
    </source>
</evidence>
<dbReference type="EMBL" id="CP002394">
    <property type="protein sequence ID" value="ADU32121.1"/>
    <property type="molecule type" value="Genomic_DNA"/>
</dbReference>
<accession>E6TUW9</accession>
<evidence type="ECO:0000313" key="2">
    <source>
        <dbReference type="Proteomes" id="UP000001401"/>
    </source>
</evidence>
<gene>
    <name evidence="1" type="ordered locus">Bcell_3882</name>
</gene>
<dbReference type="HOGENOM" id="CLU_068841_0_0_9"/>
<dbReference type="STRING" id="649639.Bcell_3882"/>
<dbReference type="KEGG" id="bco:Bcell_3882"/>
<sequence length="335" mass="38335">MNEKNIRLSSTEIAGLWTTYMQETMAVCFMKHLKQHLKDEEIKPLLQKALHISQYHIQEINQIFHKEGIPIPHAFSDDDVDLSAPALFHDLFSLSFVYSMSRLSMVNYSFITAGVARTDVREFFTECLSGSTNLFNASATLMLEKGVYDRPPMINYPKKVEYITNASIISGYINKKRPINAIELNEIFYNTVRNYFGSILCLGLLQIVKDDEIKKYIKKGKEICDKQNKLFNDILLQEDMLGSSPVTMEVTDSTTSPFSDRLIIMLFHSLNQMDITLLGHSLSLSMRADLTAHFSKLILEVLKYGQEGFKIIVSKGWMEQPPHATDRKQLIDKNS</sequence>
<dbReference type="Proteomes" id="UP000001401">
    <property type="component" value="Chromosome"/>
</dbReference>
<reference evidence="1 2" key="1">
    <citation type="submission" date="2010-12" db="EMBL/GenBank/DDBJ databases">
        <title>Complete sequence of Bacillus cellulosilyticus DSM 2522.</title>
        <authorList>
            <consortium name="US DOE Joint Genome Institute"/>
            <person name="Lucas S."/>
            <person name="Copeland A."/>
            <person name="Lapidus A."/>
            <person name="Cheng J.-F."/>
            <person name="Bruce D."/>
            <person name="Goodwin L."/>
            <person name="Pitluck S."/>
            <person name="Chertkov O."/>
            <person name="Detter J.C."/>
            <person name="Han C."/>
            <person name="Tapia R."/>
            <person name="Land M."/>
            <person name="Hauser L."/>
            <person name="Jeffries C."/>
            <person name="Kyrpides N."/>
            <person name="Ivanova N."/>
            <person name="Mikhailova N."/>
            <person name="Brumm P."/>
            <person name="Mead D."/>
            <person name="Woyke T."/>
        </authorList>
    </citation>
    <scope>NUCLEOTIDE SEQUENCE [LARGE SCALE GENOMIC DNA]</scope>
    <source>
        <strain evidence="2">ATCC 21833 / DSM 2522 / FERM P-1141 / JCM 9156 / N-4</strain>
    </source>
</reference>
<dbReference type="RefSeq" id="WP_013490451.1">
    <property type="nucleotide sequence ID" value="NC_014829.1"/>
</dbReference>
<dbReference type="InterPro" id="IPR021617">
    <property type="entry name" value="DUF3231"/>
</dbReference>
<dbReference type="Gene3D" id="1.20.1260.10">
    <property type="match status" value="2"/>
</dbReference>
<dbReference type="AlphaFoldDB" id="E6TUW9"/>
<dbReference type="eggNOG" id="ENOG502Z85B">
    <property type="taxonomic scope" value="Bacteria"/>
</dbReference>
<organism evidence="1 2">
    <name type="scientific">Evansella cellulosilytica (strain ATCC 21833 / DSM 2522 / FERM P-1141 / JCM 9156 / N-4)</name>
    <name type="common">Bacillus cellulosilyticus</name>
    <dbReference type="NCBI Taxonomy" id="649639"/>
    <lineage>
        <taxon>Bacteria</taxon>
        <taxon>Bacillati</taxon>
        <taxon>Bacillota</taxon>
        <taxon>Bacilli</taxon>
        <taxon>Bacillales</taxon>
        <taxon>Bacillaceae</taxon>
        <taxon>Evansella</taxon>
    </lineage>
</organism>
<proteinExistence type="predicted"/>
<evidence type="ECO:0000313" key="1">
    <source>
        <dbReference type="EMBL" id="ADU32121.1"/>
    </source>
</evidence>
<protein>
    <recommendedName>
        <fullName evidence="3">DUF3231 family protein</fullName>
    </recommendedName>
</protein>
<dbReference type="InterPro" id="IPR012347">
    <property type="entry name" value="Ferritin-like"/>
</dbReference>
<keyword evidence="2" id="KW-1185">Reference proteome</keyword>